<feature type="compositionally biased region" description="Basic and acidic residues" evidence="1">
    <location>
        <begin position="1177"/>
        <end position="1205"/>
    </location>
</feature>
<feature type="region of interest" description="Disordered" evidence="1">
    <location>
        <begin position="677"/>
        <end position="748"/>
    </location>
</feature>
<feature type="region of interest" description="Disordered" evidence="1">
    <location>
        <begin position="530"/>
        <end position="582"/>
    </location>
</feature>
<feature type="compositionally biased region" description="Basic and acidic residues" evidence="1">
    <location>
        <begin position="604"/>
        <end position="617"/>
    </location>
</feature>
<keyword evidence="4" id="KW-1185">Reference proteome</keyword>
<gene>
    <name evidence="3" type="ORF">ECRASSUSDP1_LOCUS3803</name>
</gene>
<dbReference type="Pfam" id="PF03031">
    <property type="entry name" value="NIF"/>
    <property type="match status" value="1"/>
</dbReference>
<dbReference type="Proteomes" id="UP001295684">
    <property type="component" value="Unassembled WGS sequence"/>
</dbReference>
<feature type="region of interest" description="Disordered" evidence="1">
    <location>
        <begin position="1"/>
        <end position="25"/>
    </location>
</feature>
<name>A0AAD1U6X0_EUPCR</name>
<dbReference type="PANTHER" id="PTHR12210">
    <property type="entry name" value="DULLARD PROTEIN PHOSPHATASE"/>
    <property type="match status" value="1"/>
</dbReference>
<protein>
    <recommendedName>
        <fullName evidence="2">FCP1 homology domain-containing protein</fullName>
    </recommendedName>
</protein>
<feature type="domain" description="FCP1 homology" evidence="2">
    <location>
        <begin position="1265"/>
        <end position="1405"/>
    </location>
</feature>
<dbReference type="FunFam" id="3.40.50.1000:FF:000184">
    <property type="entry name" value="Uncharacterized protein"/>
    <property type="match status" value="1"/>
</dbReference>
<evidence type="ECO:0000259" key="2">
    <source>
        <dbReference type="PROSITE" id="PS50969"/>
    </source>
</evidence>
<dbReference type="EMBL" id="CAMPGE010003638">
    <property type="protein sequence ID" value="CAI2362480.1"/>
    <property type="molecule type" value="Genomic_DNA"/>
</dbReference>
<dbReference type="PROSITE" id="PS50969">
    <property type="entry name" value="FCP1"/>
    <property type="match status" value="1"/>
</dbReference>
<feature type="compositionally biased region" description="Polar residues" evidence="1">
    <location>
        <begin position="932"/>
        <end position="944"/>
    </location>
</feature>
<comment type="caution">
    <text evidence="3">The sequence shown here is derived from an EMBL/GenBank/DDBJ whole genome shotgun (WGS) entry which is preliminary data.</text>
</comment>
<dbReference type="InterPro" id="IPR050365">
    <property type="entry name" value="TIM50"/>
</dbReference>
<evidence type="ECO:0000313" key="4">
    <source>
        <dbReference type="Proteomes" id="UP001295684"/>
    </source>
</evidence>
<dbReference type="InterPro" id="IPR036412">
    <property type="entry name" value="HAD-like_sf"/>
</dbReference>
<dbReference type="SUPFAM" id="SSF56784">
    <property type="entry name" value="HAD-like"/>
    <property type="match status" value="1"/>
</dbReference>
<organism evidence="3 4">
    <name type="scientific">Euplotes crassus</name>
    <dbReference type="NCBI Taxonomy" id="5936"/>
    <lineage>
        <taxon>Eukaryota</taxon>
        <taxon>Sar</taxon>
        <taxon>Alveolata</taxon>
        <taxon>Ciliophora</taxon>
        <taxon>Intramacronucleata</taxon>
        <taxon>Spirotrichea</taxon>
        <taxon>Hypotrichia</taxon>
        <taxon>Euplotida</taxon>
        <taxon>Euplotidae</taxon>
        <taxon>Moneuplotes</taxon>
    </lineage>
</organism>
<feature type="compositionally biased region" description="Basic and acidic residues" evidence="1">
    <location>
        <begin position="1074"/>
        <end position="1090"/>
    </location>
</feature>
<accession>A0AAD1U6X0</accession>
<proteinExistence type="predicted"/>
<dbReference type="SMART" id="SM00577">
    <property type="entry name" value="CPDc"/>
    <property type="match status" value="1"/>
</dbReference>
<dbReference type="CDD" id="cd07521">
    <property type="entry name" value="HAD_FCP1-like"/>
    <property type="match status" value="1"/>
</dbReference>
<evidence type="ECO:0000313" key="3">
    <source>
        <dbReference type="EMBL" id="CAI2362480.1"/>
    </source>
</evidence>
<feature type="compositionally biased region" description="Basic and acidic residues" evidence="1">
    <location>
        <begin position="908"/>
        <end position="917"/>
    </location>
</feature>
<dbReference type="Gene3D" id="3.40.50.1000">
    <property type="entry name" value="HAD superfamily/HAD-like"/>
    <property type="match status" value="1"/>
</dbReference>
<reference evidence="3" key="1">
    <citation type="submission" date="2023-07" db="EMBL/GenBank/DDBJ databases">
        <authorList>
            <consortium name="AG Swart"/>
            <person name="Singh M."/>
            <person name="Singh A."/>
            <person name="Seah K."/>
            <person name="Emmerich C."/>
        </authorList>
    </citation>
    <scope>NUCLEOTIDE SEQUENCE</scope>
    <source>
        <strain evidence="3">DP1</strain>
    </source>
</reference>
<feature type="region of interest" description="Disordered" evidence="1">
    <location>
        <begin position="908"/>
        <end position="958"/>
    </location>
</feature>
<feature type="compositionally biased region" description="Basic residues" evidence="1">
    <location>
        <begin position="563"/>
        <end position="573"/>
    </location>
</feature>
<feature type="compositionally biased region" description="Polar residues" evidence="1">
    <location>
        <begin position="720"/>
        <end position="732"/>
    </location>
</feature>
<feature type="region of interest" description="Disordered" evidence="1">
    <location>
        <begin position="46"/>
        <end position="67"/>
    </location>
</feature>
<feature type="region of interest" description="Disordered" evidence="1">
    <location>
        <begin position="1422"/>
        <end position="1445"/>
    </location>
</feature>
<feature type="region of interest" description="Disordered" evidence="1">
    <location>
        <begin position="1159"/>
        <end position="1225"/>
    </location>
</feature>
<feature type="compositionally biased region" description="Basic and acidic residues" evidence="1">
    <location>
        <begin position="946"/>
        <end position="958"/>
    </location>
</feature>
<dbReference type="InterPro" id="IPR004274">
    <property type="entry name" value="FCP1_dom"/>
</dbReference>
<evidence type="ECO:0000256" key="1">
    <source>
        <dbReference type="SAM" id="MobiDB-lite"/>
    </source>
</evidence>
<feature type="region of interest" description="Disordered" evidence="1">
    <location>
        <begin position="1067"/>
        <end position="1096"/>
    </location>
</feature>
<dbReference type="InterPro" id="IPR023214">
    <property type="entry name" value="HAD_sf"/>
</dbReference>
<sequence>MNEIGLQSRFGGPQGNRFTKEYKSPQESRFKMASFTEMVKTKKMVTNKVTPNQSTVQDDSNSKARPRYSYLSSTVKKPKIKAVKHQKVYLESGEEGDKNGSYSYNRVKSKISARKVVSNQKERVISSKFTTGIAQRDSKSIKGFKSTDKVFNKRSLINQHSQKVPIRKPMMSAMNTKMAGNPGLRKKSYVNNTQLKNSRLRKQMSEEIRHSYSSGTLGTPNIVKPKASLISSKVNFESDIYHNDYTEDSSYLVVEAKNSRVKRSEGEPDPYTQVSELRKERSTITPSRSAIRNRIKPLQFTSDAFQQPCTEEHENLVVNLEDIVKEEDIIFRIQELIKEKEPIEPLCKEWFALMKTSSVREMQIFFEENDSRKLIRCQQIILILSFGYLELLNKKLYKNNKSISSMSNILSFMHKNYLIFVEFICQNLNEDQMTKTKHWVDELLNILCDRPAAKSYDNCNNTETLTRNNQMSSDLLKNMCRGVSDQAEYNKMAIEILKKFENLSVSWVRTKVIEMVNNIKENRVKRPASSINSSTLARKSQGPKFTANSRRGYNNIGIDRNIHPTKKPSKLKKHISEEQARKNVKSLTIDLYSEKGHTRKKSKLKEPTKFRDSKESSLKNYTKKYPEKAPATKLTQPKKSYPSMYKMHDVVQSYKSKVEKTRNSNLSRMVNDTMEDFENESFPSERPNCEVPVPHKMNPLNSKRFSTDFDAKEESKISKNETNTTSKAQTDDSFGVPKTQKKSQVRESISTLNSGEVLELTVNNRNSIEEKLQEKHFSTESPVPNKKSSFYLDKEELKKPTMHEAPSTLKKTSFDEFFHDEEKAEVDQSNDNKIKSTMKQISSDSDYGIEDIQVQKSNSSKLIQQPDMVDPKKITSPTKQKAIFEKKTTIVEQTQKLINTVIETQKKYEREKTERKNTLGSFCTSQEDRSISRNSPSLLNQNVDTPVKECSDKSEEELRMEVSLPTVEKLEPGSQKHLLSFHKQQAEDEAVEDHKPSQDLLSEERHKQGYEHKFEKEHVMKFLPFEKAESLGHTFLDHVSEHTRARSNSHNLLVIPSFLQQNFEEMRSSTPNKVEQKKEVCKNSTEKQSKSPETNNIIEDEKMAQKPAIPIPIEQFTPVKETKPVKKIRPAKQFVEAEDPELIVINNEIRNIRKEKELEMPHRPSSILKYRKMNTLESKHESEEKKSEETKEEISASNPPRDDSCLHSPLGSNPPLETFTDDNGLDLLIDPDEDPEVAAQIDAALAGPADPELVKPAPPYLPALPANKEYTLVLDLDETLIHYRDDDKFYLVRPGVPQFLAELSQLFDIVLFTAGVKKYADCIVDNIDPQQCIAHRLYRRHTVFRDAMYIKDLSLLGRDLAKTLIIDNLYESFLSQPHNGILVKSWYDDMEDTELLTLLPFLKGLVEDEVPDIREVLKQIMNSSSDPGDEDEEYLESCNPNPIAT</sequence>
<feature type="region of interest" description="Disordered" evidence="1">
    <location>
        <begin position="597"/>
        <end position="618"/>
    </location>
</feature>
<feature type="compositionally biased region" description="Basic and acidic residues" evidence="1">
    <location>
        <begin position="705"/>
        <end position="719"/>
    </location>
</feature>